<keyword evidence="2" id="KW-1185">Reference proteome</keyword>
<dbReference type="EMBL" id="JAFEUP010000005">
    <property type="protein sequence ID" value="MBM7062251.1"/>
    <property type="molecule type" value="Genomic_DNA"/>
</dbReference>
<dbReference type="Proteomes" id="UP000717995">
    <property type="component" value="Unassembled WGS sequence"/>
</dbReference>
<protein>
    <recommendedName>
        <fullName evidence="3">Flagellar basal-body/hook protein C-terminal domain-containing protein</fullName>
    </recommendedName>
</protein>
<evidence type="ECO:0008006" key="3">
    <source>
        <dbReference type="Google" id="ProtNLM"/>
    </source>
</evidence>
<reference evidence="1 2" key="1">
    <citation type="submission" date="2021-02" db="EMBL/GenBank/DDBJ databases">
        <authorList>
            <person name="Lee D.-H."/>
        </authorList>
    </citation>
    <scope>NUCLEOTIDE SEQUENCE [LARGE SCALE GENOMIC DNA]</scope>
    <source>
        <strain evidence="1 2">UL073</strain>
    </source>
</reference>
<sequence length="83" mass="8457">MQISAFTAGLSSLHSGQQRTERAAGEIAGASLAHAEVAAVAPTSADLAVQLVELQQGKIEAEAGAKLIKTTDEVLGTLIDTRA</sequence>
<proteinExistence type="predicted"/>
<comment type="caution">
    <text evidence="1">The sequence shown here is derived from an EMBL/GenBank/DDBJ whole genome shotgun (WGS) entry which is preliminary data.</text>
</comment>
<gene>
    <name evidence="1" type="ORF">JQX08_16190</name>
</gene>
<dbReference type="RefSeq" id="WP_205349445.1">
    <property type="nucleotide sequence ID" value="NZ_JAFEUP010000005.1"/>
</dbReference>
<evidence type="ECO:0000313" key="2">
    <source>
        <dbReference type="Proteomes" id="UP000717995"/>
    </source>
</evidence>
<organism evidence="1 2">
    <name type="scientific">Zestomonas insulae</name>
    <dbReference type="NCBI Taxonomy" id="2809017"/>
    <lineage>
        <taxon>Bacteria</taxon>
        <taxon>Pseudomonadati</taxon>
        <taxon>Pseudomonadota</taxon>
        <taxon>Gammaproteobacteria</taxon>
        <taxon>Pseudomonadales</taxon>
        <taxon>Pseudomonadaceae</taxon>
        <taxon>Zestomonas</taxon>
    </lineage>
</organism>
<evidence type="ECO:0000313" key="1">
    <source>
        <dbReference type="EMBL" id="MBM7062251.1"/>
    </source>
</evidence>
<accession>A0ABS2IGQ0</accession>
<name>A0ABS2IGQ0_9GAMM</name>